<organism evidence="2 3">
    <name type="scientific">Globisporangium ultimum (strain ATCC 200006 / CBS 805.95 / DAOM BR144)</name>
    <name type="common">Pythium ultimum</name>
    <dbReference type="NCBI Taxonomy" id="431595"/>
    <lineage>
        <taxon>Eukaryota</taxon>
        <taxon>Sar</taxon>
        <taxon>Stramenopiles</taxon>
        <taxon>Oomycota</taxon>
        <taxon>Peronosporomycetes</taxon>
        <taxon>Pythiales</taxon>
        <taxon>Pythiaceae</taxon>
        <taxon>Globisporangium</taxon>
    </lineage>
</organism>
<dbReference type="HOGENOM" id="CLU_071739_0_0_1"/>
<feature type="compositionally biased region" description="Basic and acidic residues" evidence="1">
    <location>
        <begin position="33"/>
        <end position="42"/>
    </location>
</feature>
<accession>K3X3J7</accession>
<reference evidence="3" key="1">
    <citation type="journal article" date="2010" name="Genome Biol.">
        <title>Genome sequence of the necrotrophic plant pathogen Pythium ultimum reveals original pathogenicity mechanisms and effector repertoire.</title>
        <authorList>
            <person name="Levesque C.A."/>
            <person name="Brouwer H."/>
            <person name="Cano L."/>
            <person name="Hamilton J.P."/>
            <person name="Holt C."/>
            <person name="Huitema E."/>
            <person name="Raffaele S."/>
            <person name="Robideau G.P."/>
            <person name="Thines M."/>
            <person name="Win J."/>
            <person name="Zerillo M.M."/>
            <person name="Beakes G.W."/>
            <person name="Boore J.L."/>
            <person name="Busam D."/>
            <person name="Dumas B."/>
            <person name="Ferriera S."/>
            <person name="Fuerstenberg S.I."/>
            <person name="Gachon C.M."/>
            <person name="Gaulin E."/>
            <person name="Govers F."/>
            <person name="Grenville-Briggs L."/>
            <person name="Horner N."/>
            <person name="Hostetler J."/>
            <person name="Jiang R.H."/>
            <person name="Johnson J."/>
            <person name="Krajaejun T."/>
            <person name="Lin H."/>
            <person name="Meijer H.J."/>
            <person name="Moore B."/>
            <person name="Morris P."/>
            <person name="Phuntmart V."/>
            <person name="Puiu D."/>
            <person name="Shetty J."/>
            <person name="Stajich J.E."/>
            <person name="Tripathy S."/>
            <person name="Wawra S."/>
            <person name="van West P."/>
            <person name="Whitty B.R."/>
            <person name="Coutinho P.M."/>
            <person name="Henrissat B."/>
            <person name="Martin F."/>
            <person name="Thomas P.D."/>
            <person name="Tyler B.M."/>
            <person name="De Vries R.P."/>
            <person name="Kamoun S."/>
            <person name="Yandell M."/>
            <person name="Tisserat N."/>
            <person name="Buell C.R."/>
        </authorList>
    </citation>
    <scope>NUCLEOTIDE SEQUENCE</scope>
    <source>
        <strain evidence="3">DAOM:BR144</strain>
    </source>
</reference>
<feature type="compositionally biased region" description="Polar residues" evidence="1">
    <location>
        <begin position="294"/>
        <end position="303"/>
    </location>
</feature>
<feature type="region of interest" description="Disordered" evidence="1">
    <location>
        <begin position="1"/>
        <end position="173"/>
    </location>
</feature>
<evidence type="ECO:0000256" key="1">
    <source>
        <dbReference type="SAM" id="MobiDB-lite"/>
    </source>
</evidence>
<feature type="compositionally biased region" description="Low complexity" evidence="1">
    <location>
        <begin position="11"/>
        <end position="32"/>
    </location>
</feature>
<dbReference type="EnsemblProtists" id="PYU1_T011796">
    <property type="protein sequence ID" value="PYU1_T011796"/>
    <property type="gene ID" value="PYU1_G011770"/>
</dbReference>
<dbReference type="VEuPathDB" id="FungiDB:PYU1_G011770"/>
<feature type="region of interest" description="Disordered" evidence="1">
    <location>
        <begin position="192"/>
        <end position="317"/>
    </location>
</feature>
<dbReference type="InParanoid" id="K3X3J7"/>
<reference evidence="2" key="3">
    <citation type="submission" date="2015-02" db="UniProtKB">
        <authorList>
            <consortium name="EnsemblProtists"/>
        </authorList>
    </citation>
    <scope>IDENTIFICATION</scope>
    <source>
        <strain evidence="2">DAOM BR144</strain>
    </source>
</reference>
<keyword evidence="3" id="KW-1185">Reference proteome</keyword>
<name>K3X3J7_GLOUD</name>
<dbReference type="AlphaFoldDB" id="K3X3J7"/>
<sequence>MSTVELPQVPSARSSHSSSRGSLYSAGSSASEKSNRSLDRNQRSHTNIPSRGGSNDSEYDEGEGDDDDNDDDGSDEYDQHGTGEDEEPQESSGGLWGEVESFLNRPSPSLSALAKHNEKSTAPKNVLPTLKSAEQRRKPTTEPESQAPRASRPARVLYQATNSKPSGAHKTIDPKLLQEAFAYAQKVSMMDFEDDQQQSDAVNDRHHPLGCANSHSFSSSSSSSSSSLKDCGPSGSRSSTHGGGSAHRKQTAAKESDSKKKKVATKSSVYGGGAKPPAATKKKSERRIKEAMQWDTSNASASGDMSGDGTGAGASRKTMDPQIMQSLVSNFQNGTMLEELRKELVVSQQSMALSRQVLHEAAKSFFQPNNR</sequence>
<protein>
    <submittedName>
        <fullName evidence="2">Uncharacterized protein</fullName>
    </submittedName>
</protein>
<dbReference type="EMBL" id="GL376637">
    <property type="status" value="NOT_ANNOTATED_CDS"/>
    <property type="molecule type" value="Genomic_DNA"/>
</dbReference>
<dbReference type="eggNOG" id="ENOG502SAHQ">
    <property type="taxonomic scope" value="Eukaryota"/>
</dbReference>
<feature type="compositionally biased region" description="Acidic residues" evidence="1">
    <location>
        <begin position="57"/>
        <end position="76"/>
    </location>
</feature>
<feature type="compositionally biased region" description="Low complexity" evidence="1">
    <location>
        <begin position="214"/>
        <end position="240"/>
    </location>
</feature>
<dbReference type="Proteomes" id="UP000019132">
    <property type="component" value="Unassembled WGS sequence"/>
</dbReference>
<proteinExistence type="predicted"/>
<reference evidence="3" key="2">
    <citation type="submission" date="2010-04" db="EMBL/GenBank/DDBJ databases">
        <authorList>
            <person name="Buell R."/>
            <person name="Hamilton J."/>
            <person name="Hostetler J."/>
        </authorList>
    </citation>
    <scope>NUCLEOTIDE SEQUENCE [LARGE SCALE GENOMIC DNA]</scope>
    <source>
        <strain evidence="3">DAOM:BR144</strain>
    </source>
</reference>
<evidence type="ECO:0000313" key="2">
    <source>
        <dbReference type="EnsemblProtists" id="PYU1_T011796"/>
    </source>
</evidence>
<evidence type="ECO:0000313" key="3">
    <source>
        <dbReference type="Proteomes" id="UP000019132"/>
    </source>
</evidence>